<comment type="caution">
    <text evidence="1">The sequence shown here is derived from an EMBL/GenBank/DDBJ whole genome shotgun (WGS) entry which is preliminary data.</text>
</comment>
<dbReference type="Proteomes" id="UP001558850">
    <property type="component" value="Unassembled WGS sequence"/>
</dbReference>
<organism evidence="1 2">
    <name type="scientific">Paraburkholderia phymatum</name>
    <dbReference type="NCBI Taxonomy" id="148447"/>
    <lineage>
        <taxon>Bacteria</taxon>
        <taxon>Pseudomonadati</taxon>
        <taxon>Pseudomonadota</taxon>
        <taxon>Betaproteobacteria</taxon>
        <taxon>Burkholderiales</taxon>
        <taxon>Burkholderiaceae</taxon>
        <taxon>Paraburkholderia</taxon>
    </lineage>
</organism>
<sequence>MKAKQTYSVEFKEQALSKVLQRGSRTVGAVADELNVNVLTLRKWMRGAAAANRSSGSGDARRPEDWSLEERLMALQESHGLVDEALNGWCRERGLFAHHLAQWRADFCAAGGIGGSRRESAQEVRDLKQANVQLQRELKRKEKALAEAAALLVLPKKLPRAVRGRGRMTAPEERKTLISLINEATLAGARQAHACNILGLSARTVQRWQRGEPDAVDGRSLRHHEPRHELSADERAELLAVANSPEFGNLPPSQIVPRLADQQRYIASESTFYRVLKAEKQLAHRRSERPAHARSKPRSVCADAPNQLYSWDITYLPTTIRGQYFYLYLFLDVFSRKIVGWQVYAEESSALASEVLRDLCAREAIQSDQVILHSDNGGPTKGATMLATLQALGVMPSLSRPGVSNDNPYSESLFKTLKYRPAYPLKAFDTLFAARTWVGELVRWYNHEHRHSAIRFVTPAQRHANLDQDILDRRAALYETARQRNPLRWKGRTRNWQRVDAVHLNPDRIDNQGVAPQRRSQERKAA</sequence>
<evidence type="ECO:0000313" key="2">
    <source>
        <dbReference type="Proteomes" id="UP001558850"/>
    </source>
</evidence>
<dbReference type="EMBL" id="JBFRCH010000024">
    <property type="protein sequence ID" value="MEX3935897.1"/>
    <property type="molecule type" value="Genomic_DNA"/>
</dbReference>
<keyword evidence="2" id="KW-1185">Reference proteome</keyword>
<proteinExistence type="predicted"/>
<reference evidence="1" key="1">
    <citation type="submission" date="2024-07" db="EMBL/GenBank/DDBJ databases">
        <title>A survey of Mimosa microsymbionts across Brazilian biomes reveals a high diversity of Paraburkholderia nodulating endemic species, but also that Cupriavidus is common as a symbiont of widespread species.</title>
        <authorList>
            <person name="Rouws L."/>
            <person name="Barauna A."/>
            <person name="Beukes C."/>
            <person name="Rouws J.R.C."/>
            <person name="De Faria S.M."/>
            <person name="Gross E."/>
            <person name="Bueno Dos Reis Junior F."/>
            <person name="Simon M.F."/>
            <person name="Maluk M."/>
            <person name="Odee D.W."/>
            <person name="Kenicer G."/>
            <person name="Young J.P.W."/>
            <person name="Reis V.M."/>
            <person name="Zilli J."/>
            <person name="James E.K."/>
        </authorList>
    </citation>
    <scope>NUCLEOTIDE SEQUENCE</scope>
    <source>
        <strain evidence="1">EG181B</strain>
    </source>
</reference>
<protein>
    <submittedName>
        <fullName evidence="1">IS3 family transposase</fullName>
    </submittedName>
</protein>
<evidence type="ECO:0000313" key="1">
    <source>
        <dbReference type="EMBL" id="MEX3935897.1"/>
    </source>
</evidence>
<accession>A0ACC6U8L4</accession>
<name>A0ACC6U8L4_9BURK</name>
<gene>
    <name evidence="1" type="ORF">AB4Y32_29590</name>
</gene>